<dbReference type="GO" id="GO:0005524">
    <property type="term" value="F:ATP binding"/>
    <property type="evidence" value="ECO:0007669"/>
    <property type="project" value="UniProtKB-KW"/>
</dbReference>
<dbReference type="Gene3D" id="3.40.50.300">
    <property type="entry name" value="P-loop containing nucleotide triphosphate hydrolases"/>
    <property type="match status" value="2"/>
</dbReference>
<evidence type="ECO:0000256" key="2">
    <source>
        <dbReference type="ARBA" id="ARBA00004533"/>
    </source>
</evidence>
<keyword evidence="10" id="KW-0472">Membrane</keyword>
<keyword evidence="5" id="KW-0762">Sugar transport</keyword>
<keyword evidence="6" id="KW-0677">Repeat</keyword>
<evidence type="ECO:0000256" key="9">
    <source>
        <dbReference type="ARBA" id="ARBA00022967"/>
    </source>
</evidence>
<dbReference type="SMART" id="SM00382">
    <property type="entry name" value="AAA"/>
    <property type="match status" value="2"/>
</dbReference>
<keyword evidence="3" id="KW-0813">Transport</keyword>
<dbReference type="PANTHER" id="PTHR43790">
    <property type="entry name" value="CARBOHYDRATE TRANSPORT ATP-BINDING PROTEIN MG119-RELATED"/>
    <property type="match status" value="1"/>
</dbReference>
<dbReference type="PROSITE" id="PS00211">
    <property type="entry name" value="ABC_TRANSPORTER_1"/>
    <property type="match status" value="1"/>
</dbReference>
<feature type="domain" description="ABC transporter" evidence="11">
    <location>
        <begin position="5"/>
        <end position="243"/>
    </location>
</feature>
<dbReference type="GO" id="GO:0016887">
    <property type="term" value="F:ATP hydrolysis activity"/>
    <property type="evidence" value="ECO:0007669"/>
    <property type="project" value="InterPro"/>
</dbReference>
<dbReference type="GO" id="GO:0015749">
    <property type="term" value="P:monosaccharide transmembrane transport"/>
    <property type="evidence" value="ECO:0007669"/>
    <property type="project" value="UniProtKB-ARBA"/>
</dbReference>
<keyword evidence="8 12" id="KW-0067">ATP-binding</keyword>
<accession>A0A521C0I9</accession>
<dbReference type="InterPro" id="IPR050107">
    <property type="entry name" value="ABC_carbohydrate_import_ATPase"/>
</dbReference>
<dbReference type="InterPro" id="IPR003593">
    <property type="entry name" value="AAA+_ATPase"/>
</dbReference>
<comment type="subcellular location">
    <subcellularLocation>
        <location evidence="2">Cell inner membrane</location>
    </subcellularLocation>
    <subcellularLocation>
        <location evidence="1">Cell membrane</location>
        <topology evidence="1">Peripheral membrane protein</topology>
    </subcellularLocation>
</comment>
<dbReference type="InterPro" id="IPR027417">
    <property type="entry name" value="P-loop_NTPase"/>
</dbReference>
<name>A0A521C0I9_9BACL</name>
<dbReference type="Proteomes" id="UP000315636">
    <property type="component" value="Unassembled WGS sequence"/>
</dbReference>
<dbReference type="NCBIfam" id="NF010069">
    <property type="entry name" value="PRK13549.1"/>
    <property type="match status" value="1"/>
</dbReference>
<dbReference type="FunFam" id="3.40.50.300:FF:000127">
    <property type="entry name" value="Ribose import ATP-binding protein RbsA"/>
    <property type="match status" value="1"/>
</dbReference>
<dbReference type="GO" id="GO:0005886">
    <property type="term" value="C:plasma membrane"/>
    <property type="evidence" value="ECO:0007669"/>
    <property type="project" value="UniProtKB-SubCell"/>
</dbReference>
<sequence length="504" mass="55518">MRYALEMKGITKEFPGVKALDNVQLNVKKGEIHALCGENGAGKSTLIKILSGLYPSGSYEGECLIHGKPQSFSSIRDAETAGIAIIYQELALVSEMTVAENIVLGAEPSRKGVIDWDQVTHDVQRWLAEVGLKNINPQEKIRNLGVGQQQLVEIAKALSKKAEILLLDEPTASLTDSEVEILMGILQELRKRGVTCLYISHKLNEVFRIADTITVLRDGQTVSTRPTSQMTEDQVIAQMVGRELTDRFPKSKRSPGEVLLSVQDYSVYEPGTKSKKVDRISFEIRKGEILGIAGLMGAGRTELVTSLFGGYPGKSDGEVWMDGKNIRIQSPKDAIRLGIALVTENRKETGLILGMDIRQNLSLAHLDRLHRGGVLQENEEVSLAEQYSQELRVKAPSLETVVGTLSGGNQQKVVIGKWLMTQPRLLILDEPTRGIDVGAKYEIYQIMNRLAEKGISIVMVSSELPEILGMSDRILVMHEGRFTAELSHEEATQENIMYAATGGQ</sequence>
<keyword evidence="7" id="KW-0547">Nucleotide-binding</keyword>
<proteinExistence type="predicted"/>
<evidence type="ECO:0000256" key="8">
    <source>
        <dbReference type="ARBA" id="ARBA00022840"/>
    </source>
</evidence>
<keyword evidence="13" id="KW-1185">Reference proteome</keyword>
<evidence type="ECO:0000256" key="5">
    <source>
        <dbReference type="ARBA" id="ARBA00022597"/>
    </source>
</evidence>
<dbReference type="CDD" id="cd03215">
    <property type="entry name" value="ABC_Carb_Monos_II"/>
    <property type="match status" value="1"/>
</dbReference>
<dbReference type="FunFam" id="3.40.50.300:FF:000126">
    <property type="entry name" value="Galactose/methyl galactoside import ATP-binding protein MglA"/>
    <property type="match status" value="1"/>
</dbReference>
<dbReference type="PANTHER" id="PTHR43790:SF1">
    <property type="entry name" value="XYLOSE IMPORT ATP-BINDING PROTEIN XYLG"/>
    <property type="match status" value="1"/>
</dbReference>
<evidence type="ECO:0000256" key="4">
    <source>
        <dbReference type="ARBA" id="ARBA00022475"/>
    </source>
</evidence>
<gene>
    <name evidence="12" type="ORF">SAMN06264849_10350</name>
</gene>
<protein>
    <submittedName>
        <fullName evidence="12">Xylose ABC transporter ATP-binding protein</fullName>
    </submittedName>
</protein>
<feature type="domain" description="ABC transporter" evidence="11">
    <location>
        <begin position="262"/>
        <end position="504"/>
    </location>
</feature>
<dbReference type="AlphaFoldDB" id="A0A521C0I9"/>
<evidence type="ECO:0000313" key="13">
    <source>
        <dbReference type="Proteomes" id="UP000315636"/>
    </source>
</evidence>
<evidence type="ECO:0000256" key="6">
    <source>
        <dbReference type="ARBA" id="ARBA00022737"/>
    </source>
</evidence>
<dbReference type="InterPro" id="IPR003439">
    <property type="entry name" value="ABC_transporter-like_ATP-bd"/>
</dbReference>
<evidence type="ECO:0000259" key="11">
    <source>
        <dbReference type="PROSITE" id="PS50893"/>
    </source>
</evidence>
<evidence type="ECO:0000256" key="1">
    <source>
        <dbReference type="ARBA" id="ARBA00004202"/>
    </source>
</evidence>
<dbReference type="Pfam" id="PF00005">
    <property type="entry name" value="ABC_tran"/>
    <property type="match status" value="2"/>
</dbReference>
<dbReference type="CDD" id="cd03216">
    <property type="entry name" value="ABC_Carb_Monos_I"/>
    <property type="match status" value="1"/>
</dbReference>
<organism evidence="12 13">
    <name type="scientific">Melghirimyces algeriensis</name>
    <dbReference type="NCBI Taxonomy" id="910412"/>
    <lineage>
        <taxon>Bacteria</taxon>
        <taxon>Bacillati</taxon>
        <taxon>Bacillota</taxon>
        <taxon>Bacilli</taxon>
        <taxon>Bacillales</taxon>
        <taxon>Thermoactinomycetaceae</taxon>
        <taxon>Melghirimyces</taxon>
    </lineage>
</organism>
<dbReference type="PROSITE" id="PS50893">
    <property type="entry name" value="ABC_TRANSPORTER_2"/>
    <property type="match status" value="2"/>
</dbReference>
<keyword evidence="9" id="KW-1278">Translocase</keyword>
<evidence type="ECO:0000256" key="7">
    <source>
        <dbReference type="ARBA" id="ARBA00022741"/>
    </source>
</evidence>
<evidence type="ECO:0000313" key="12">
    <source>
        <dbReference type="EMBL" id="SMO52976.1"/>
    </source>
</evidence>
<reference evidence="12 13" key="1">
    <citation type="submission" date="2017-05" db="EMBL/GenBank/DDBJ databases">
        <authorList>
            <person name="Varghese N."/>
            <person name="Submissions S."/>
        </authorList>
    </citation>
    <scope>NUCLEOTIDE SEQUENCE [LARGE SCALE GENOMIC DNA]</scope>
    <source>
        <strain evidence="12 13">DSM 45474</strain>
    </source>
</reference>
<dbReference type="SUPFAM" id="SSF52540">
    <property type="entry name" value="P-loop containing nucleoside triphosphate hydrolases"/>
    <property type="match status" value="2"/>
</dbReference>
<evidence type="ECO:0000256" key="10">
    <source>
        <dbReference type="ARBA" id="ARBA00023136"/>
    </source>
</evidence>
<dbReference type="InterPro" id="IPR017871">
    <property type="entry name" value="ABC_transporter-like_CS"/>
</dbReference>
<keyword evidence="4" id="KW-1003">Cell membrane</keyword>
<dbReference type="EMBL" id="FXTI01000003">
    <property type="protein sequence ID" value="SMO52976.1"/>
    <property type="molecule type" value="Genomic_DNA"/>
</dbReference>
<evidence type="ECO:0000256" key="3">
    <source>
        <dbReference type="ARBA" id="ARBA00022448"/>
    </source>
</evidence>